<dbReference type="SUPFAM" id="SSF53098">
    <property type="entry name" value="Ribonuclease H-like"/>
    <property type="match status" value="1"/>
</dbReference>
<dbReference type="GO" id="GO:0005737">
    <property type="term" value="C:cytoplasm"/>
    <property type="evidence" value="ECO:0007669"/>
    <property type="project" value="TreeGrafter"/>
</dbReference>
<evidence type="ECO:0000313" key="5">
    <source>
        <dbReference type="Proteomes" id="UP001314170"/>
    </source>
</evidence>
<evidence type="ECO:0000256" key="1">
    <source>
        <dbReference type="ARBA" id="ARBA00022722"/>
    </source>
</evidence>
<dbReference type="GO" id="GO:0008408">
    <property type="term" value="F:3'-5' exonuclease activity"/>
    <property type="evidence" value="ECO:0007669"/>
    <property type="project" value="InterPro"/>
</dbReference>
<dbReference type="InterPro" id="IPR051132">
    <property type="entry name" value="3-5_Exonuclease_domain"/>
</dbReference>
<keyword evidence="2" id="KW-0378">Hydrolase</keyword>
<dbReference type="PANTHER" id="PTHR13620">
    <property type="entry name" value="3-5 EXONUCLEASE"/>
    <property type="match status" value="1"/>
</dbReference>
<dbReference type="InterPro" id="IPR012337">
    <property type="entry name" value="RNaseH-like_sf"/>
</dbReference>
<accession>A0AAV1RDC5</accession>
<keyword evidence="5" id="KW-1185">Reference proteome</keyword>
<dbReference type="SMART" id="SM00474">
    <property type="entry name" value="35EXOc"/>
    <property type="match status" value="1"/>
</dbReference>
<dbReference type="AlphaFoldDB" id="A0AAV1RDC5"/>
<comment type="caution">
    <text evidence="4">The sequence shown here is derived from an EMBL/GenBank/DDBJ whole genome shotgun (WGS) entry which is preliminary data.</text>
</comment>
<dbReference type="PANTHER" id="PTHR13620:SF105">
    <property type="entry name" value="OS01G0737700 PROTEIN"/>
    <property type="match status" value="1"/>
</dbReference>
<dbReference type="Proteomes" id="UP001314170">
    <property type="component" value="Unassembled WGS sequence"/>
</dbReference>
<dbReference type="EMBL" id="CAWUPB010000913">
    <property type="protein sequence ID" value="CAK7331867.1"/>
    <property type="molecule type" value="Genomic_DNA"/>
</dbReference>
<evidence type="ECO:0000313" key="4">
    <source>
        <dbReference type="EMBL" id="CAK7331867.1"/>
    </source>
</evidence>
<keyword evidence="1" id="KW-0540">Nuclease</keyword>
<evidence type="ECO:0000259" key="3">
    <source>
        <dbReference type="SMART" id="SM00474"/>
    </source>
</evidence>
<dbReference type="FunFam" id="3.30.420.10:FF:000054">
    <property type="entry name" value="Werner Syndrome-like exonuclease"/>
    <property type="match status" value="1"/>
</dbReference>
<reference evidence="4 5" key="1">
    <citation type="submission" date="2024-01" db="EMBL/GenBank/DDBJ databases">
        <authorList>
            <person name="Waweru B."/>
        </authorList>
    </citation>
    <scope>NUCLEOTIDE SEQUENCE [LARGE SCALE GENOMIC DNA]</scope>
</reference>
<dbReference type="Gene3D" id="3.30.420.10">
    <property type="entry name" value="Ribonuclease H-like superfamily/Ribonuclease H"/>
    <property type="match status" value="1"/>
</dbReference>
<organism evidence="4 5">
    <name type="scientific">Dovyalis caffra</name>
    <dbReference type="NCBI Taxonomy" id="77055"/>
    <lineage>
        <taxon>Eukaryota</taxon>
        <taxon>Viridiplantae</taxon>
        <taxon>Streptophyta</taxon>
        <taxon>Embryophyta</taxon>
        <taxon>Tracheophyta</taxon>
        <taxon>Spermatophyta</taxon>
        <taxon>Magnoliopsida</taxon>
        <taxon>eudicotyledons</taxon>
        <taxon>Gunneridae</taxon>
        <taxon>Pentapetalae</taxon>
        <taxon>rosids</taxon>
        <taxon>fabids</taxon>
        <taxon>Malpighiales</taxon>
        <taxon>Salicaceae</taxon>
        <taxon>Flacourtieae</taxon>
        <taxon>Dovyalis</taxon>
    </lineage>
</organism>
<dbReference type="InterPro" id="IPR036397">
    <property type="entry name" value="RNaseH_sf"/>
</dbReference>
<dbReference type="GO" id="GO:0006139">
    <property type="term" value="P:nucleobase-containing compound metabolic process"/>
    <property type="evidence" value="ECO:0007669"/>
    <property type="project" value="InterPro"/>
</dbReference>
<protein>
    <recommendedName>
        <fullName evidence="3">3'-5' exonuclease domain-containing protein</fullName>
    </recommendedName>
</protein>
<dbReference type="GO" id="GO:0005634">
    <property type="term" value="C:nucleus"/>
    <property type="evidence" value="ECO:0007669"/>
    <property type="project" value="TreeGrafter"/>
</dbReference>
<evidence type="ECO:0000256" key="2">
    <source>
        <dbReference type="ARBA" id="ARBA00022801"/>
    </source>
</evidence>
<proteinExistence type="predicted"/>
<sequence length="208" mass="23562">MSFSIEEVRAFKSWKLYEVTLHDRVVETTVTSSAKVAGGWINNHLQAPCHHHKKIVGLDIEWRPSFTKGVQNPVAVLQLCIRKCCLIFQIYQASHIPRSLRKALKNPNITYTGVRISCDVKKLCGDYDLEVSSAVNVACLAANEFEDKEYKKAGLKTLVEEIIGEEMEKPKHVAMSKWDAKNLSFAQVKYACADAYYSYKLGKILTDF</sequence>
<gene>
    <name evidence="4" type="ORF">DCAF_LOCUS8689</name>
</gene>
<dbReference type="InterPro" id="IPR002562">
    <property type="entry name" value="3'-5'_exonuclease_dom"/>
</dbReference>
<name>A0AAV1RDC5_9ROSI</name>
<dbReference type="CDD" id="cd06141">
    <property type="entry name" value="WRN_exo"/>
    <property type="match status" value="1"/>
</dbReference>
<dbReference type="Pfam" id="PF01612">
    <property type="entry name" value="DNA_pol_A_exo1"/>
    <property type="match status" value="1"/>
</dbReference>
<dbReference type="GO" id="GO:0003676">
    <property type="term" value="F:nucleic acid binding"/>
    <property type="evidence" value="ECO:0007669"/>
    <property type="project" value="InterPro"/>
</dbReference>
<feature type="domain" description="3'-5' exonuclease" evidence="3">
    <location>
        <begin position="28"/>
        <end position="208"/>
    </location>
</feature>